<feature type="binding site" evidence="15">
    <location>
        <position position="26"/>
    </location>
    <ligand>
        <name>Mg(2+)</name>
        <dbReference type="ChEBI" id="CHEBI:18420"/>
        <label>2</label>
    </ligand>
</feature>
<evidence type="ECO:0000256" key="9">
    <source>
        <dbReference type="ARBA" id="ARBA00023004"/>
    </source>
</evidence>
<evidence type="ECO:0000256" key="2">
    <source>
        <dbReference type="ARBA" id="ARBA00022448"/>
    </source>
</evidence>
<dbReference type="InterPro" id="IPR027417">
    <property type="entry name" value="P-loop_NTPase"/>
</dbReference>
<dbReference type="GO" id="GO:0005525">
    <property type="term" value="F:GTP binding"/>
    <property type="evidence" value="ECO:0007669"/>
    <property type="project" value="UniProtKB-KW"/>
</dbReference>
<keyword evidence="2 16" id="KW-0813">Transport</keyword>
<evidence type="ECO:0000256" key="10">
    <source>
        <dbReference type="ARBA" id="ARBA00023065"/>
    </source>
</evidence>
<feature type="binding site" evidence="14">
    <location>
        <begin position="117"/>
        <end position="120"/>
    </location>
    <ligand>
        <name>GTP</name>
        <dbReference type="ChEBI" id="CHEBI:37565"/>
        <label>1</label>
    </ligand>
</feature>
<feature type="binding site" evidence="14">
    <location>
        <begin position="36"/>
        <end position="40"/>
    </location>
    <ligand>
        <name>GTP</name>
        <dbReference type="ChEBI" id="CHEBI:37565"/>
        <label>1</label>
    </ligand>
</feature>
<comment type="function">
    <text evidence="16">Probable transporter of a GTP-driven Fe(2+) uptake system.</text>
</comment>
<dbReference type="RefSeq" id="WP_023276384.1">
    <property type="nucleotide sequence ID" value="NZ_CP097562.1"/>
</dbReference>
<keyword evidence="11 14" id="KW-0342">GTP-binding</keyword>
<reference evidence="17" key="1">
    <citation type="journal article" date="2014" name="Genome Announc.">
        <title>Draft genome sequences of the altered schaedler flora, a defined bacterial community from gnotobiotic mice.</title>
        <authorList>
            <person name="Wannemuehler M.J."/>
            <person name="Overstreet A.M."/>
            <person name="Ward D.V."/>
            <person name="Phillips G.J."/>
        </authorList>
    </citation>
    <scope>NUCLEOTIDE SEQUENCE</scope>
    <source>
        <strain evidence="17">ASF457</strain>
    </source>
</reference>
<dbReference type="InterPro" id="IPR006073">
    <property type="entry name" value="GTP-bd"/>
</dbReference>
<dbReference type="PANTHER" id="PTHR43185">
    <property type="entry name" value="FERROUS IRON TRANSPORT PROTEIN B"/>
    <property type="match status" value="1"/>
</dbReference>
<keyword evidence="7 14" id="KW-0547">Nucleotide-binding</keyword>
<dbReference type="Pfam" id="PF07664">
    <property type="entry name" value="FeoB_C"/>
    <property type="match status" value="1"/>
</dbReference>
<proteinExistence type="inferred from homology"/>
<dbReference type="PANTHER" id="PTHR43185:SF1">
    <property type="entry name" value="FE(2+) TRANSPORTER FEOB"/>
    <property type="match status" value="1"/>
</dbReference>
<feature type="transmembrane region" description="Helical" evidence="16">
    <location>
        <begin position="421"/>
        <end position="442"/>
    </location>
</feature>
<evidence type="ECO:0000256" key="13">
    <source>
        <dbReference type="NCBIfam" id="TIGR00437"/>
    </source>
</evidence>
<evidence type="ECO:0000256" key="3">
    <source>
        <dbReference type="ARBA" id="ARBA00022475"/>
    </source>
</evidence>
<feature type="binding site" evidence="15">
    <location>
        <position position="25"/>
    </location>
    <ligand>
        <name>Mg(2+)</name>
        <dbReference type="ChEBI" id="CHEBI:18420"/>
        <label>2</label>
    </ligand>
</feature>
<evidence type="ECO:0000313" key="17">
    <source>
        <dbReference type="EMBL" id="USF23317.1"/>
    </source>
</evidence>
<dbReference type="FunFam" id="3.40.50.300:FF:000426">
    <property type="entry name" value="Ferrous iron transport protein B"/>
    <property type="match status" value="1"/>
</dbReference>
<dbReference type="NCBIfam" id="TIGR00231">
    <property type="entry name" value="small_GTP"/>
    <property type="match status" value="1"/>
</dbReference>
<feature type="transmembrane region" description="Helical" evidence="16">
    <location>
        <begin position="688"/>
        <end position="709"/>
    </location>
</feature>
<name>V2QAU0_9BACT</name>
<sequence>MKENLTIALAGNPNSGKTTIYNALTGARQHIGNYPGVTVEKKESIITYNNQQLKIIDLPGTYSLTAYSVEEVVARNVIINEKPDVVVDIIDSSNLERNLYLAVQLMELRIPLVFVFNMKDMAQEMGIKIDIKSLSNLFGVPIIETVGSKGDGIKNILDEALKAANMPDIKYPVITYDKVIEKYVNSVEELIKQHSTNIENYNTRWLAVKLLEGDKDVMQVIPSPIIQEEIKRANVDINEMLGDSPETAIASARYGFISGACQECVTTTVEARHNMSDAIDSVLVNRVLGIPIFLGLMYLVFHLTFTLGDPFMGFIEQFFGFLGEKANVLITHDLLRSLIVDGIIGGVGGVIVFLPNIIFLFIAIAILEASGYMARVAFIMDKVMHKIGLHGKSFIPFLIGFGCSVPAIMATRTLDNQRDRILTMLVTPFMSCGARLPIYLLIIPAFFDKNQALVLWVVYLIGIVIAIVIAKILGMTVLKGESAPFVMELPPYRIPTLKGVLMQMWERSWLYLKKAGTIILFVSIVMWALTVFPLFPENKVAEYEKGLSELEQIIEEKTAELVKIGYVVMTDENMQEAESINSKLSDRELAKAEKIAVEIEEANMQIDEINNKVAEAELEYSAAGRIGKFIEPVLAPIGFDWKIGTALIGAFAAKEVFVAQMGIVYSLGEAGEDSEALRDKLRENYSPLVGFAIMVFALLSAPCMATFAIVKRESNSWKWAFFQFFGMTAVAYIVTFIIYQTGRLFM</sequence>
<feature type="transmembrane region" description="Helical" evidence="16">
    <location>
        <begin position="515"/>
        <end position="535"/>
    </location>
</feature>
<dbReference type="InterPro" id="IPR011640">
    <property type="entry name" value="Fe2_transport_prot_B_C"/>
</dbReference>
<dbReference type="InterPro" id="IPR011642">
    <property type="entry name" value="Gate_dom"/>
</dbReference>
<dbReference type="Gene3D" id="1.10.287.1770">
    <property type="match status" value="1"/>
</dbReference>
<feature type="binding site" evidence="15">
    <location>
        <position position="22"/>
    </location>
    <ligand>
        <name>Mg(2+)</name>
        <dbReference type="ChEBI" id="CHEBI:18420"/>
        <label>1</label>
    </ligand>
</feature>
<keyword evidence="15" id="KW-0479">Metal-binding</keyword>
<organism evidence="17 18">
    <name type="scientific">Mucispirillum schaedleri ASF457</name>
    <dbReference type="NCBI Taxonomy" id="1379858"/>
    <lineage>
        <taxon>Bacteria</taxon>
        <taxon>Pseudomonadati</taxon>
        <taxon>Deferribacterota</taxon>
        <taxon>Deferribacteres</taxon>
        <taxon>Deferribacterales</taxon>
        <taxon>Mucispirillaceae</taxon>
        <taxon>Mucispirillum</taxon>
    </lineage>
</organism>
<comment type="similarity">
    <text evidence="16">Belongs to the TRAFAC class TrmE-Era-EngA-EngB-Septin-like GTPase superfamily. FeoB GTPase (TC 9.A.8) family.</text>
</comment>
<accession>V2QAU0</accession>
<dbReference type="InterPro" id="IPR050860">
    <property type="entry name" value="FeoB_GTPase"/>
</dbReference>
<keyword evidence="8 16" id="KW-1133">Transmembrane helix</keyword>
<dbReference type="NCBIfam" id="TIGR00437">
    <property type="entry name" value="feoB"/>
    <property type="match status" value="1"/>
</dbReference>
<feature type="binding site" evidence="15">
    <location>
        <position position="23"/>
    </location>
    <ligand>
        <name>Mg(2+)</name>
        <dbReference type="ChEBI" id="CHEBI:18420"/>
        <label>2</label>
    </ligand>
</feature>
<gene>
    <name evidence="17" type="primary">feoB</name>
    <name evidence="17" type="ORF">N508_000375</name>
</gene>
<keyword evidence="10" id="KW-0406">Ion transport</keyword>
<evidence type="ECO:0000256" key="11">
    <source>
        <dbReference type="ARBA" id="ARBA00023134"/>
    </source>
</evidence>
<dbReference type="InterPro" id="IPR041069">
    <property type="entry name" value="FeoB_Cyto"/>
</dbReference>
<dbReference type="AlphaFoldDB" id="V2QAU0"/>
<keyword evidence="9 16" id="KW-0408">Iron</keyword>
<evidence type="ECO:0000256" key="15">
    <source>
        <dbReference type="PIRSR" id="PIRSR603373-2"/>
    </source>
</evidence>
<evidence type="ECO:0000256" key="8">
    <source>
        <dbReference type="ARBA" id="ARBA00022989"/>
    </source>
</evidence>
<dbReference type="Proteomes" id="UP000017429">
    <property type="component" value="Chromosome"/>
</dbReference>
<feature type="binding site" evidence="14">
    <location>
        <begin position="57"/>
        <end position="60"/>
    </location>
    <ligand>
        <name>GTP</name>
        <dbReference type="ChEBI" id="CHEBI:37565"/>
        <label>1</label>
    </ligand>
</feature>
<evidence type="ECO:0000256" key="4">
    <source>
        <dbReference type="ARBA" id="ARBA00022496"/>
    </source>
</evidence>
<dbReference type="InterPro" id="IPR003373">
    <property type="entry name" value="Fe2_transport_prot-B"/>
</dbReference>
<feature type="transmembrane region" description="Helical" evidence="16">
    <location>
        <begin position="387"/>
        <end position="409"/>
    </location>
</feature>
<dbReference type="InterPro" id="IPR005225">
    <property type="entry name" value="Small_GTP-bd"/>
</dbReference>
<keyword evidence="12 16" id="KW-0472">Membrane</keyword>
<dbReference type="Pfam" id="PF02421">
    <property type="entry name" value="FeoB_N"/>
    <property type="match status" value="1"/>
</dbReference>
<dbReference type="GO" id="GO:0015093">
    <property type="term" value="F:ferrous iron transmembrane transporter activity"/>
    <property type="evidence" value="ECO:0007669"/>
    <property type="project" value="UniProtKB-UniRule"/>
</dbReference>
<evidence type="ECO:0000256" key="5">
    <source>
        <dbReference type="ARBA" id="ARBA00022519"/>
    </source>
</evidence>
<dbReference type="PROSITE" id="PS51711">
    <property type="entry name" value="G_FEOB"/>
    <property type="match status" value="1"/>
</dbReference>
<evidence type="ECO:0000256" key="6">
    <source>
        <dbReference type="ARBA" id="ARBA00022692"/>
    </source>
</evidence>
<dbReference type="eggNOG" id="COG0370">
    <property type="taxonomic scope" value="Bacteria"/>
</dbReference>
<dbReference type="SUPFAM" id="SSF52540">
    <property type="entry name" value="P-loop containing nucleoside triphosphate hydrolases"/>
    <property type="match status" value="1"/>
</dbReference>
<feature type="transmembrane region" description="Helical" evidence="16">
    <location>
        <begin position="282"/>
        <end position="301"/>
    </location>
</feature>
<dbReference type="EMBL" id="CP097562">
    <property type="protein sequence ID" value="USF23317.1"/>
    <property type="molecule type" value="Genomic_DNA"/>
</dbReference>
<dbReference type="InterPro" id="IPR030389">
    <property type="entry name" value="G_FEOB_dom"/>
</dbReference>
<feature type="binding site" evidence="14">
    <location>
        <begin position="11"/>
        <end position="18"/>
    </location>
    <ligand>
        <name>GTP</name>
        <dbReference type="ChEBI" id="CHEBI:37565"/>
        <label>1</label>
    </ligand>
</feature>
<reference evidence="17" key="3">
    <citation type="submission" date="2022-06" db="EMBL/GenBank/DDBJ databases">
        <title>Resources to Facilitate Use of the Altered Schaedler Flora (ASF) Mouse Model to Study Microbiome Function.</title>
        <authorList>
            <person name="Proctor A."/>
            <person name="Parvinroo S."/>
            <person name="Richie T."/>
            <person name="Jia X."/>
            <person name="Lee S.T.M."/>
            <person name="Karp P.D."/>
            <person name="Paley S."/>
            <person name="Kostic A.D."/>
            <person name="Pierre J.F."/>
            <person name="Wannemuehler M.J."/>
            <person name="Phillips G.J."/>
        </authorList>
    </citation>
    <scope>NUCLEOTIDE SEQUENCE</scope>
    <source>
        <strain evidence="17">ASF457</strain>
    </source>
</reference>
<feature type="transmembrane region" description="Helical" evidence="16">
    <location>
        <begin position="454"/>
        <end position="478"/>
    </location>
</feature>
<dbReference type="GO" id="GO:0005886">
    <property type="term" value="C:plasma membrane"/>
    <property type="evidence" value="ECO:0007669"/>
    <property type="project" value="UniProtKB-SubCell"/>
</dbReference>
<feature type="transmembrane region" description="Helical" evidence="16">
    <location>
        <begin position="721"/>
        <end position="739"/>
    </location>
</feature>
<evidence type="ECO:0000256" key="14">
    <source>
        <dbReference type="PIRSR" id="PIRSR603373-1"/>
    </source>
</evidence>
<evidence type="ECO:0000313" key="18">
    <source>
        <dbReference type="Proteomes" id="UP000017429"/>
    </source>
</evidence>
<dbReference type="Pfam" id="PF07670">
    <property type="entry name" value="Gate"/>
    <property type="match status" value="2"/>
</dbReference>
<feature type="transmembrane region" description="Helical" evidence="16">
    <location>
        <begin position="343"/>
        <end position="367"/>
    </location>
</feature>
<dbReference type="CDD" id="cd01879">
    <property type="entry name" value="FeoB"/>
    <property type="match status" value="1"/>
</dbReference>
<dbReference type="Pfam" id="PF17910">
    <property type="entry name" value="FeoB_Cyto"/>
    <property type="match status" value="1"/>
</dbReference>
<dbReference type="GO" id="GO:0046872">
    <property type="term" value="F:metal ion binding"/>
    <property type="evidence" value="ECO:0007669"/>
    <property type="project" value="UniProtKB-KW"/>
</dbReference>
<reference evidence="17" key="2">
    <citation type="submission" date="2022-05" db="EMBL/GenBank/DDBJ databases">
        <authorList>
            <person name="Proctor A.L."/>
            <person name="Phillips G.J."/>
            <person name="Wannemuehler M.J."/>
        </authorList>
    </citation>
    <scope>NUCLEOTIDE SEQUENCE</scope>
    <source>
        <strain evidence="17">ASF457</strain>
    </source>
</reference>
<keyword evidence="15" id="KW-0460">Magnesium</keyword>
<evidence type="ECO:0000256" key="16">
    <source>
        <dbReference type="RuleBase" id="RU362098"/>
    </source>
</evidence>
<keyword evidence="5" id="KW-0997">Cell inner membrane</keyword>
<dbReference type="PRINTS" id="PR00326">
    <property type="entry name" value="GTP1OBG"/>
</dbReference>
<dbReference type="KEGG" id="msch:N508_000375"/>
<keyword evidence="4 16" id="KW-0410">Iron transport</keyword>
<evidence type="ECO:0000256" key="12">
    <source>
        <dbReference type="ARBA" id="ARBA00023136"/>
    </source>
</evidence>
<dbReference type="Gene3D" id="3.40.50.300">
    <property type="entry name" value="P-loop containing nucleotide triphosphate hydrolases"/>
    <property type="match status" value="1"/>
</dbReference>
<evidence type="ECO:0000256" key="7">
    <source>
        <dbReference type="ARBA" id="ARBA00022741"/>
    </source>
</evidence>
<evidence type="ECO:0000256" key="1">
    <source>
        <dbReference type="ARBA" id="ARBA00004429"/>
    </source>
</evidence>
<protein>
    <recommendedName>
        <fullName evidence="13 16">Ferrous iron transport protein B</fullName>
    </recommendedName>
</protein>
<comment type="subcellular location">
    <subcellularLocation>
        <location evidence="1 16">Cell inner membrane</location>
        <topology evidence="1 16">Multi-pass membrane protein</topology>
    </subcellularLocation>
</comment>
<keyword evidence="18" id="KW-1185">Reference proteome</keyword>
<keyword evidence="6 16" id="KW-0812">Transmembrane</keyword>
<keyword evidence="3" id="KW-1003">Cell membrane</keyword>